<sequence length="118" mass="12987">MTKPTVGTPHKHPWTAPKIDEVKINFDAIVRPSLLGAGLGIISRDFVGQCIAWRTTFHPDVRDPEHGEALAARSTMELCVDFGWPKCVVEGDCMSVIQKIVAPLYDMSSTSPVVRDII</sequence>
<dbReference type="CDD" id="cd06222">
    <property type="entry name" value="RNase_H_like"/>
    <property type="match status" value="1"/>
</dbReference>
<dbReference type="PANTHER" id="PTHR47074">
    <property type="entry name" value="BNAC02G40300D PROTEIN"/>
    <property type="match status" value="1"/>
</dbReference>
<dbReference type="GO" id="GO:0003676">
    <property type="term" value="F:nucleic acid binding"/>
    <property type="evidence" value="ECO:0007669"/>
    <property type="project" value="InterPro"/>
</dbReference>
<accession>A0AAE2CND7</accession>
<dbReference type="InterPro" id="IPR044730">
    <property type="entry name" value="RNase_H-like_dom_plant"/>
</dbReference>
<dbReference type="EMBL" id="JACGWO010000004">
    <property type="protein sequence ID" value="KAK4428284.1"/>
    <property type="molecule type" value="Genomic_DNA"/>
</dbReference>
<dbReference type="Pfam" id="PF13456">
    <property type="entry name" value="RVT_3"/>
    <property type="match status" value="1"/>
</dbReference>
<gene>
    <name evidence="2" type="ORF">Salat_1128000</name>
</gene>
<dbReference type="AlphaFoldDB" id="A0AAE2CND7"/>
<comment type="caution">
    <text evidence="2">The sequence shown here is derived from an EMBL/GenBank/DDBJ whole genome shotgun (WGS) entry which is preliminary data.</text>
</comment>
<feature type="domain" description="RNase H type-1" evidence="1">
    <location>
        <begin position="25"/>
        <end position="104"/>
    </location>
</feature>
<keyword evidence="3" id="KW-1185">Reference proteome</keyword>
<reference evidence="2" key="1">
    <citation type="submission" date="2020-06" db="EMBL/GenBank/DDBJ databases">
        <authorList>
            <person name="Li T."/>
            <person name="Hu X."/>
            <person name="Zhang T."/>
            <person name="Song X."/>
            <person name="Zhang H."/>
            <person name="Dai N."/>
            <person name="Sheng W."/>
            <person name="Hou X."/>
            <person name="Wei L."/>
        </authorList>
    </citation>
    <scope>NUCLEOTIDE SEQUENCE</scope>
    <source>
        <strain evidence="2">3651</strain>
        <tissue evidence="2">Leaf</tissue>
    </source>
</reference>
<dbReference type="Proteomes" id="UP001293254">
    <property type="component" value="Unassembled WGS sequence"/>
</dbReference>
<dbReference type="GO" id="GO:0004523">
    <property type="term" value="F:RNA-DNA hybrid ribonuclease activity"/>
    <property type="evidence" value="ECO:0007669"/>
    <property type="project" value="InterPro"/>
</dbReference>
<evidence type="ECO:0000313" key="2">
    <source>
        <dbReference type="EMBL" id="KAK4428284.1"/>
    </source>
</evidence>
<name>A0AAE2CND7_9LAMI</name>
<dbReference type="InterPro" id="IPR002156">
    <property type="entry name" value="RNaseH_domain"/>
</dbReference>
<protein>
    <recommendedName>
        <fullName evidence="1">RNase H type-1 domain-containing protein</fullName>
    </recommendedName>
</protein>
<evidence type="ECO:0000259" key="1">
    <source>
        <dbReference type="Pfam" id="PF13456"/>
    </source>
</evidence>
<dbReference type="PANTHER" id="PTHR47074:SF61">
    <property type="entry name" value="RNASE H TYPE-1 DOMAIN-CONTAINING PROTEIN"/>
    <property type="match status" value="1"/>
</dbReference>
<organism evidence="2 3">
    <name type="scientific">Sesamum alatum</name>
    <dbReference type="NCBI Taxonomy" id="300844"/>
    <lineage>
        <taxon>Eukaryota</taxon>
        <taxon>Viridiplantae</taxon>
        <taxon>Streptophyta</taxon>
        <taxon>Embryophyta</taxon>
        <taxon>Tracheophyta</taxon>
        <taxon>Spermatophyta</taxon>
        <taxon>Magnoliopsida</taxon>
        <taxon>eudicotyledons</taxon>
        <taxon>Gunneridae</taxon>
        <taxon>Pentapetalae</taxon>
        <taxon>asterids</taxon>
        <taxon>lamiids</taxon>
        <taxon>Lamiales</taxon>
        <taxon>Pedaliaceae</taxon>
        <taxon>Sesamum</taxon>
    </lineage>
</organism>
<proteinExistence type="predicted"/>
<dbReference type="InterPro" id="IPR052929">
    <property type="entry name" value="RNase_H-like_EbsB-rel"/>
</dbReference>
<evidence type="ECO:0000313" key="3">
    <source>
        <dbReference type="Proteomes" id="UP001293254"/>
    </source>
</evidence>
<reference evidence="2" key="2">
    <citation type="journal article" date="2024" name="Plant">
        <title>Genomic evolution and insights into agronomic trait innovations of Sesamum species.</title>
        <authorList>
            <person name="Miao H."/>
            <person name="Wang L."/>
            <person name="Qu L."/>
            <person name="Liu H."/>
            <person name="Sun Y."/>
            <person name="Le M."/>
            <person name="Wang Q."/>
            <person name="Wei S."/>
            <person name="Zheng Y."/>
            <person name="Lin W."/>
            <person name="Duan Y."/>
            <person name="Cao H."/>
            <person name="Xiong S."/>
            <person name="Wang X."/>
            <person name="Wei L."/>
            <person name="Li C."/>
            <person name="Ma Q."/>
            <person name="Ju M."/>
            <person name="Zhao R."/>
            <person name="Li G."/>
            <person name="Mu C."/>
            <person name="Tian Q."/>
            <person name="Mei H."/>
            <person name="Zhang T."/>
            <person name="Gao T."/>
            <person name="Zhang H."/>
        </authorList>
    </citation>
    <scope>NUCLEOTIDE SEQUENCE</scope>
    <source>
        <strain evidence="2">3651</strain>
    </source>
</reference>